<evidence type="ECO:0000313" key="1">
    <source>
        <dbReference type="EMBL" id="TYK32847.1"/>
    </source>
</evidence>
<dbReference type="Pfam" id="PF13149">
    <property type="entry name" value="Mfa_like_1"/>
    <property type="match status" value="1"/>
</dbReference>
<gene>
    <name evidence="1" type="ORF">FNJ60_10580</name>
</gene>
<name>A0A5D3E9K9_9BACE</name>
<dbReference type="RefSeq" id="WP_148730679.1">
    <property type="nucleotide sequence ID" value="NZ_VKLW01000023.1"/>
</dbReference>
<protein>
    <submittedName>
        <fullName evidence="1">Fimbrillin family protein</fullName>
    </submittedName>
</protein>
<organism evidence="1 2">
    <name type="scientific">Bacteroides pyogenes</name>
    <dbReference type="NCBI Taxonomy" id="310300"/>
    <lineage>
        <taxon>Bacteria</taxon>
        <taxon>Pseudomonadati</taxon>
        <taxon>Bacteroidota</taxon>
        <taxon>Bacteroidia</taxon>
        <taxon>Bacteroidales</taxon>
        <taxon>Bacteroidaceae</taxon>
        <taxon>Bacteroides</taxon>
    </lineage>
</organism>
<accession>A0A5D3E9K9</accession>
<reference evidence="1 2" key="1">
    <citation type="submission" date="2019-07" db="EMBL/GenBank/DDBJ databases">
        <title>Draft Genome Sequences of Bacteroides pyogenes Strains Isolated from the Uterus Holstein Dairy Cows with Metritis.</title>
        <authorList>
            <person name="Cunha F."/>
            <person name="Galvao K.N."/>
            <person name="Jeon S.J."/>
            <person name="Jeong K.C."/>
        </authorList>
    </citation>
    <scope>NUCLEOTIDE SEQUENCE [LARGE SCALE GENOMIC DNA]</scope>
    <source>
        <strain evidence="1 2">KG-31</strain>
    </source>
</reference>
<sequence length="281" mass="31473">MKKQTSILLFVLFCFSCTEKEHGSVAELHISGKTDILSRGAAKNVFASGDEIGIFISESNGSVYEGCPCNINAKATYRLNTWEMDHKVLLFEREAVVYAYYPYRITTVPTLSVRMNEEDYLLSYPVMVSAANPDARLSFRHLMTLLEISIEKGEYLGKGELSSFRIENIPLSGIIDLTQGTIIHDSFSSEEFPQQAILKNTPLILSALVIPAHLQAARFVFTVDGREYSYLLPVQDWISGRRVRYTLSLDSGKILSLAANEIAAWDSSESYTGKLELGKFR</sequence>
<dbReference type="Gene3D" id="2.60.40.2630">
    <property type="match status" value="1"/>
</dbReference>
<dbReference type="Gene3D" id="2.60.40.2620">
    <property type="entry name" value="Fimbrillin-like"/>
    <property type="match status" value="1"/>
</dbReference>
<dbReference type="EMBL" id="VKLW01000023">
    <property type="protein sequence ID" value="TYK32847.1"/>
    <property type="molecule type" value="Genomic_DNA"/>
</dbReference>
<dbReference type="CDD" id="cd13120">
    <property type="entry name" value="BF2867_like_N"/>
    <property type="match status" value="1"/>
</dbReference>
<keyword evidence="2" id="KW-1185">Reference proteome</keyword>
<evidence type="ECO:0000313" key="2">
    <source>
        <dbReference type="Proteomes" id="UP000324383"/>
    </source>
</evidence>
<dbReference type="CDD" id="cd13121">
    <property type="entry name" value="BF2867_like_C"/>
    <property type="match status" value="1"/>
</dbReference>
<dbReference type="InterPro" id="IPR025049">
    <property type="entry name" value="Mfa-like_1"/>
</dbReference>
<dbReference type="AlphaFoldDB" id="A0A5D3E9K9"/>
<dbReference type="InterPro" id="IPR042278">
    <property type="entry name" value="Mfa-like_1_N"/>
</dbReference>
<comment type="caution">
    <text evidence="1">The sequence shown here is derived from an EMBL/GenBank/DDBJ whole genome shotgun (WGS) entry which is preliminary data.</text>
</comment>
<proteinExistence type="predicted"/>
<dbReference type="Proteomes" id="UP000324383">
    <property type="component" value="Unassembled WGS sequence"/>
</dbReference>